<dbReference type="Ensembl" id="ENSECRT00000018601.1">
    <property type="protein sequence ID" value="ENSECRP00000018232.1"/>
    <property type="gene ID" value="ENSECRG00000012180.1"/>
</dbReference>
<dbReference type="SMART" id="SM01190">
    <property type="entry name" value="EMP24_GP25L"/>
    <property type="match status" value="1"/>
</dbReference>
<keyword evidence="7" id="KW-0256">Endoplasmic reticulum</keyword>
<evidence type="ECO:0000256" key="4">
    <source>
        <dbReference type="ARBA" id="ARBA00007104"/>
    </source>
</evidence>
<keyword evidence="6" id="KW-0732">Signal</keyword>
<comment type="subcellular location">
    <subcellularLocation>
        <location evidence="1">Endoplasmic reticulum membrane</location>
        <topology evidence="1">Single-pass type I membrane protein</topology>
    </subcellularLocation>
    <subcellularLocation>
        <location evidence="2">Endoplasmic reticulum-Golgi intermediate compartment membrane</location>
        <topology evidence="2">Single-pass type I membrane protein</topology>
    </subcellularLocation>
    <subcellularLocation>
        <location evidence="3">Golgi apparatus</location>
        <location evidence="3">cis-Golgi network membrane</location>
        <topology evidence="3">Single-pass type I membrane protein</topology>
    </subcellularLocation>
</comment>
<feature type="domain" description="GOLD" evidence="10">
    <location>
        <begin position="1"/>
        <end position="121"/>
    </location>
</feature>
<proteinExistence type="inferred from homology"/>
<protein>
    <submittedName>
        <fullName evidence="11">Transmembrane p24 trafficking protein 3</fullName>
    </submittedName>
</protein>
<dbReference type="GO" id="GO:0033116">
    <property type="term" value="C:endoplasmic reticulum-Golgi intermediate compartment membrane"/>
    <property type="evidence" value="ECO:0007669"/>
    <property type="project" value="UniProtKB-SubCell"/>
</dbReference>
<dbReference type="InterPro" id="IPR009038">
    <property type="entry name" value="GOLD_dom"/>
</dbReference>
<keyword evidence="9" id="KW-0472">Membrane</keyword>
<evidence type="ECO:0000313" key="11">
    <source>
        <dbReference type="Ensembl" id="ENSECRP00000018232.1"/>
    </source>
</evidence>
<dbReference type="Proteomes" id="UP000694620">
    <property type="component" value="Chromosome 13"/>
</dbReference>
<reference evidence="11" key="1">
    <citation type="submission" date="2021-06" db="EMBL/GenBank/DDBJ databases">
        <authorList>
            <consortium name="Wellcome Sanger Institute Data Sharing"/>
        </authorList>
    </citation>
    <scope>NUCLEOTIDE SEQUENCE [LARGE SCALE GENOMIC DNA]</scope>
</reference>
<evidence type="ECO:0000256" key="2">
    <source>
        <dbReference type="ARBA" id="ARBA00004151"/>
    </source>
</evidence>
<accession>A0A8C4SIT9</accession>
<name>A0A8C4SIT9_ERPCA</name>
<evidence type="ECO:0000313" key="12">
    <source>
        <dbReference type="Proteomes" id="UP000694620"/>
    </source>
</evidence>
<sequence>MLAYYTCEKKQIYKIFFVQSTGIMVPNGDIKGVYKCCFSNEFSTFSHKTVYFDFQGGNDPPIVPEMLNRITALTLKESSCVTIHEALKTISDSQTHYRLRETIILCVVSISQVVMLRSFFTDKNASLGVST</sequence>
<evidence type="ECO:0000256" key="1">
    <source>
        <dbReference type="ARBA" id="ARBA00004115"/>
    </source>
</evidence>
<reference evidence="11" key="3">
    <citation type="submission" date="2025-09" db="UniProtKB">
        <authorList>
            <consortium name="Ensembl"/>
        </authorList>
    </citation>
    <scope>IDENTIFICATION</scope>
</reference>
<evidence type="ECO:0000256" key="9">
    <source>
        <dbReference type="ARBA" id="ARBA00023136"/>
    </source>
</evidence>
<reference evidence="11" key="2">
    <citation type="submission" date="2025-08" db="UniProtKB">
        <authorList>
            <consortium name="Ensembl"/>
        </authorList>
    </citation>
    <scope>IDENTIFICATION</scope>
</reference>
<organism evidence="11 12">
    <name type="scientific">Erpetoichthys calabaricus</name>
    <name type="common">Rope fish</name>
    <name type="synonym">Calamoichthys calabaricus</name>
    <dbReference type="NCBI Taxonomy" id="27687"/>
    <lineage>
        <taxon>Eukaryota</taxon>
        <taxon>Metazoa</taxon>
        <taxon>Chordata</taxon>
        <taxon>Craniata</taxon>
        <taxon>Vertebrata</taxon>
        <taxon>Euteleostomi</taxon>
        <taxon>Actinopterygii</taxon>
        <taxon>Polypteriformes</taxon>
        <taxon>Polypteridae</taxon>
        <taxon>Erpetoichthys</taxon>
    </lineage>
</organism>
<evidence type="ECO:0000256" key="5">
    <source>
        <dbReference type="ARBA" id="ARBA00022692"/>
    </source>
</evidence>
<evidence type="ECO:0000259" key="10">
    <source>
        <dbReference type="SMART" id="SM01190"/>
    </source>
</evidence>
<dbReference type="GO" id="GO:0005789">
    <property type="term" value="C:endoplasmic reticulum membrane"/>
    <property type="evidence" value="ECO:0007669"/>
    <property type="project" value="UniProtKB-SubCell"/>
</dbReference>
<dbReference type="GeneTree" id="ENSGT00940000159833"/>
<dbReference type="GO" id="GO:0005794">
    <property type="term" value="C:Golgi apparatus"/>
    <property type="evidence" value="ECO:0007669"/>
    <property type="project" value="UniProtKB-SubCell"/>
</dbReference>
<dbReference type="InterPro" id="IPR015720">
    <property type="entry name" value="Emp24-like"/>
</dbReference>
<evidence type="ECO:0000256" key="6">
    <source>
        <dbReference type="ARBA" id="ARBA00022729"/>
    </source>
</evidence>
<dbReference type="SUPFAM" id="SSF101576">
    <property type="entry name" value="Supernatant protein factor (SPF), C-terminal domain"/>
    <property type="match status" value="1"/>
</dbReference>
<keyword evidence="12" id="KW-1185">Reference proteome</keyword>
<dbReference type="Pfam" id="PF01105">
    <property type="entry name" value="EMP24_GP25L"/>
    <property type="match status" value="1"/>
</dbReference>
<dbReference type="PANTHER" id="PTHR22811">
    <property type="entry name" value="TRANSMEMBRANE EMP24 DOMAIN-CONTAINING PROTEIN"/>
    <property type="match status" value="1"/>
</dbReference>
<evidence type="ECO:0000256" key="3">
    <source>
        <dbReference type="ARBA" id="ARBA00004619"/>
    </source>
</evidence>
<keyword evidence="5" id="KW-0812">Transmembrane</keyword>
<evidence type="ECO:0000256" key="7">
    <source>
        <dbReference type="ARBA" id="ARBA00022824"/>
    </source>
</evidence>
<comment type="similarity">
    <text evidence="4">Belongs to the EMP24/GP25L family.</text>
</comment>
<dbReference type="InterPro" id="IPR036598">
    <property type="entry name" value="GOLD_dom_sf"/>
</dbReference>
<evidence type="ECO:0000256" key="8">
    <source>
        <dbReference type="ARBA" id="ARBA00022989"/>
    </source>
</evidence>
<dbReference type="AlphaFoldDB" id="A0A8C4SIT9"/>
<keyword evidence="8" id="KW-1133">Transmembrane helix</keyword>